<dbReference type="PANTHER" id="PTHR11851:SF224">
    <property type="entry name" value="PROCESSING PROTEASE"/>
    <property type="match status" value="1"/>
</dbReference>
<dbReference type="InterPro" id="IPR011765">
    <property type="entry name" value="Pept_M16_N"/>
</dbReference>
<dbReference type="Pfam" id="PF00675">
    <property type="entry name" value="Peptidase_M16"/>
    <property type="match status" value="1"/>
</dbReference>
<evidence type="ECO:0000259" key="1">
    <source>
        <dbReference type="Pfam" id="PF00675"/>
    </source>
</evidence>
<evidence type="ECO:0000313" key="2">
    <source>
        <dbReference type="EMBL" id="SVE49575.1"/>
    </source>
</evidence>
<protein>
    <recommendedName>
        <fullName evidence="1">Peptidase M16 N-terminal domain-containing protein</fullName>
    </recommendedName>
</protein>
<dbReference type="InterPro" id="IPR050361">
    <property type="entry name" value="MPP/UQCRC_Complex"/>
</dbReference>
<dbReference type="InterPro" id="IPR011249">
    <property type="entry name" value="Metalloenz_LuxS/M16"/>
</dbReference>
<accession>A0A383DZI9</accession>
<dbReference type="SUPFAM" id="SSF63411">
    <property type="entry name" value="LuxS/MPP-like metallohydrolase"/>
    <property type="match status" value="1"/>
</dbReference>
<feature type="non-terminal residue" evidence="2">
    <location>
        <position position="1"/>
    </location>
</feature>
<gene>
    <name evidence="2" type="ORF">METZ01_LOCUS502429</name>
</gene>
<proteinExistence type="predicted"/>
<dbReference type="PANTHER" id="PTHR11851">
    <property type="entry name" value="METALLOPROTEASE"/>
    <property type="match status" value="1"/>
</dbReference>
<feature type="non-terminal residue" evidence="2">
    <location>
        <position position="233"/>
    </location>
</feature>
<organism evidence="2">
    <name type="scientific">marine metagenome</name>
    <dbReference type="NCBI Taxonomy" id="408172"/>
    <lineage>
        <taxon>unclassified sequences</taxon>
        <taxon>metagenomes</taxon>
        <taxon>ecological metagenomes</taxon>
    </lineage>
</organism>
<dbReference type="Gene3D" id="3.30.830.10">
    <property type="entry name" value="Metalloenzyme, LuxS/M16 peptidase-like"/>
    <property type="match status" value="1"/>
</dbReference>
<reference evidence="2" key="1">
    <citation type="submission" date="2018-05" db="EMBL/GenBank/DDBJ databases">
        <authorList>
            <person name="Lanie J.A."/>
            <person name="Ng W.-L."/>
            <person name="Kazmierczak K.M."/>
            <person name="Andrzejewski T.M."/>
            <person name="Davidsen T.M."/>
            <person name="Wayne K.J."/>
            <person name="Tettelin H."/>
            <person name="Glass J.I."/>
            <person name="Rusch D."/>
            <person name="Podicherti R."/>
            <person name="Tsui H.-C.T."/>
            <person name="Winkler M.E."/>
        </authorList>
    </citation>
    <scope>NUCLEOTIDE SEQUENCE</scope>
</reference>
<dbReference type="EMBL" id="UINC01221296">
    <property type="protein sequence ID" value="SVE49575.1"/>
    <property type="molecule type" value="Genomic_DNA"/>
</dbReference>
<dbReference type="GO" id="GO:0046872">
    <property type="term" value="F:metal ion binding"/>
    <property type="evidence" value="ECO:0007669"/>
    <property type="project" value="InterPro"/>
</dbReference>
<sequence length="233" mass="26021">ACLLSLEMFGTPIEAQDYTHPRRMELPDTGFERPDPKQHQVKLMNHLVAYIVEEQEAPLVTVTAFIRGGTASNETDGSVEALARAFQRGPRFITANEFARKLQEMVADYRVSVSQEMMEITLNVPSEHMVDALQLMSGVLREPTIDPEDIDALRAAVGRQRRYGNGSEGARSLFEDIILRDHIYGRTLMADEIRRLTVTAVQAFHSAYFVPRNVVLALSGAFVAQDAQTALND</sequence>
<dbReference type="AlphaFoldDB" id="A0A383DZI9"/>
<name>A0A383DZI9_9ZZZZ</name>
<feature type="domain" description="Peptidase M16 N-terminal" evidence="1">
    <location>
        <begin position="56"/>
        <end position="161"/>
    </location>
</feature>